<proteinExistence type="predicted"/>
<dbReference type="GO" id="GO:0008237">
    <property type="term" value="F:metallopeptidase activity"/>
    <property type="evidence" value="ECO:0007669"/>
    <property type="project" value="InterPro"/>
</dbReference>
<dbReference type="Proteomes" id="UP000006258">
    <property type="component" value="Unassembled WGS sequence"/>
</dbReference>
<dbReference type="AlphaFoldDB" id="D7VTZ6"/>
<comment type="caution">
    <text evidence="2">The sequence shown here is derived from an EMBL/GenBank/DDBJ whole genome shotgun (WGS) entry which is preliminary data.</text>
</comment>
<accession>D7VTZ6</accession>
<evidence type="ECO:0008006" key="4">
    <source>
        <dbReference type="Google" id="ProtNLM"/>
    </source>
</evidence>
<dbReference type="Gene3D" id="2.180.10.10">
    <property type="entry name" value="RHS repeat-associated core"/>
    <property type="match status" value="1"/>
</dbReference>
<reference evidence="2" key="1">
    <citation type="submission" date="2010-07" db="EMBL/GenBank/DDBJ databases">
        <authorList>
            <person name="Muzny D."/>
            <person name="Qin X."/>
            <person name="Buhay C."/>
            <person name="Dugan-Rocha S."/>
            <person name="Ding Y."/>
            <person name="Chen G."/>
            <person name="Hawes A."/>
            <person name="Holder M."/>
            <person name="Jhangiani S."/>
            <person name="Johnson A."/>
            <person name="Khan Z."/>
            <person name="Li Z."/>
            <person name="Liu W."/>
            <person name="Liu X."/>
            <person name="Perez L."/>
            <person name="Shen H."/>
            <person name="Wang Q."/>
            <person name="Watt J."/>
            <person name="Xi L."/>
            <person name="Xin Y."/>
            <person name="Zhou J."/>
            <person name="Deng J."/>
            <person name="Jiang H."/>
            <person name="Liu Y."/>
            <person name="Qu J."/>
            <person name="Song X.-Z."/>
            <person name="Zhang L."/>
            <person name="Villasana D."/>
            <person name="Johnson A."/>
            <person name="Liu J."/>
            <person name="Liyanage D."/>
            <person name="Lorensuhewa L."/>
            <person name="Robinson T."/>
            <person name="Song A."/>
            <person name="Song B.-B."/>
            <person name="Dinh H."/>
            <person name="Thornton R."/>
            <person name="Coyle M."/>
            <person name="Francisco L."/>
            <person name="Jackson L."/>
            <person name="Javaid M."/>
            <person name="Korchina V."/>
            <person name="Kovar C."/>
            <person name="Mata R."/>
            <person name="Mathew T."/>
            <person name="Ngo R."/>
            <person name="Nguyen L."/>
            <person name="Nguyen N."/>
            <person name="Okwuonu G."/>
            <person name="Ongeri F."/>
            <person name="Pham C."/>
            <person name="Simmons D."/>
            <person name="Wilczek-Boney K."/>
            <person name="Hale W."/>
            <person name="Jakkamsetti A."/>
            <person name="Pham P."/>
            <person name="Ruth R."/>
            <person name="San Lucas F."/>
            <person name="Warren J."/>
            <person name="Zhang J."/>
            <person name="Zhao Z."/>
            <person name="Zhou C."/>
            <person name="Zhu D."/>
            <person name="Lee S."/>
            <person name="Bess C."/>
            <person name="Blankenburg K."/>
            <person name="Forbes L."/>
            <person name="Fu Q."/>
            <person name="Gubbala S."/>
            <person name="Hirani K."/>
            <person name="Jayaseelan J.C."/>
            <person name="Lara F."/>
            <person name="Munidasa M."/>
            <person name="Palculict T."/>
            <person name="Patil S."/>
            <person name="Pu L.-L."/>
            <person name="Saada N."/>
            <person name="Tang L."/>
            <person name="Weissenberger G."/>
            <person name="Zhu Y."/>
            <person name="Hemphill L."/>
            <person name="Shang Y."/>
            <person name="Youmans B."/>
            <person name="Ayvaz T."/>
            <person name="Ross M."/>
            <person name="Santibanez J."/>
            <person name="Aqrawi P."/>
            <person name="Gross S."/>
            <person name="Joshi V."/>
            <person name="Fowler G."/>
            <person name="Nazareth L."/>
            <person name="Reid J."/>
            <person name="Worley K."/>
            <person name="Petrosino J."/>
            <person name="Highlander S."/>
            <person name="Gibbs R."/>
        </authorList>
    </citation>
    <scope>NUCLEOTIDE SEQUENCE [LARGE SCALE GENOMIC DNA]</scope>
    <source>
        <strain evidence="2">ATCC 33861</strain>
    </source>
</reference>
<dbReference type="RefSeq" id="WP_003002320.1">
    <property type="nucleotide sequence ID" value="NZ_GL379780.1"/>
</dbReference>
<keyword evidence="3" id="KW-1185">Reference proteome</keyword>
<dbReference type="EMBL" id="ACHA02000014">
    <property type="protein sequence ID" value="EFK55775.1"/>
    <property type="molecule type" value="Genomic_DNA"/>
</dbReference>
<feature type="non-terminal residue" evidence="2">
    <location>
        <position position="1"/>
    </location>
</feature>
<dbReference type="Gene3D" id="3.40.390.10">
    <property type="entry name" value="Collagenase (Catalytic Domain)"/>
    <property type="match status" value="1"/>
</dbReference>
<dbReference type="eggNOG" id="ENOG502ZI6F">
    <property type="taxonomic scope" value="Bacteria"/>
</dbReference>
<name>D7VTZ6_SPHSI</name>
<organism evidence="2 3">
    <name type="scientific">Sphingobacterium spiritivorum ATCC 33861</name>
    <dbReference type="NCBI Taxonomy" id="525373"/>
    <lineage>
        <taxon>Bacteria</taxon>
        <taxon>Pseudomonadati</taxon>
        <taxon>Bacteroidota</taxon>
        <taxon>Sphingobacteriia</taxon>
        <taxon>Sphingobacteriales</taxon>
        <taxon>Sphingobacteriaceae</taxon>
        <taxon>Sphingobacterium</taxon>
    </lineage>
</organism>
<sequence length="255" mass="27893">FTTMDPHGEKYAAWSPYNYTFNDPINTVDPDGRDGMLTGSGTKEDPYIITAKYYYVNGSLNKSEIKGLNNAITAYNKLGGKDGVEIKNSDGSVSYIKYNLSAEGVKDIEVATESAYSNKFTDVNGNERYYGNIVTPGESGAGEEFGSATNRHVNYNRNNIAKGVNSGMNENSLLTGTTIHEIGHNLGGEHSDGTSTMSQVQTTITNSQIGGSTTTYSYPSSSKEFTRTIFNRRDTRNNNSNSRVIEPGIYTRSKR</sequence>
<evidence type="ECO:0000313" key="2">
    <source>
        <dbReference type="EMBL" id="EFK55775.1"/>
    </source>
</evidence>
<feature type="region of interest" description="Disordered" evidence="1">
    <location>
        <begin position="232"/>
        <end position="255"/>
    </location>
</feature>
<gene>
    <name evidence="2" type="ORF">HMPREF0766_14466</name>
</gene>
<dbReference type="HOGENOM" id="CLU_1087835_0_0_10"/>
<dbReference type="InterPro" id="IPR024079">
    <property type="entry name" value="MetalloPept_cat_dom_sf"/>
</dbReference>
<dbReference type="STRING" id="525373.HMPREF0766_14466"/>
<evidence type="ECO:0000256" key="1">
    <source>
        <dbReference type="SAM" id="MobiDB-lite"/>
    </source>
</evidence>
<evidence type="ECO:0000313" key="3">
    <source>
        <dbReference type="Proteomes" id="UP000006258"/>
    </source>
</evidence>
<dbReference type="SUPFAM" id="SSF55486">
    <property type="entry name" value="Metalloproteases ('zincins'), catalytic domain"/>
    <property type="match status" value="1"/>
</dbReference>
<protein>
    <recommendedName>
        <fullName evidence="4">RHS repeat-associated core domain protein</fullName>
    </recommendedName>
</protein>